<organism evidence="2 3">
    <name type="scientific">Pseudopithomyces chartarum</name>
    <dbReference type="NCBI Taxonomy" id="1892770"/>
    <lineage>
        <taxon>Eukaryota</taxon>
        <taxon>Fungi</taxon>
        <taxon>Dikarya</taxon>
        <taxon>Ascomycota</taxon>
        <taxon>Pezizomycotina</taxon>
        <taxon>Dothideomycetes</taxon>
        <taxon>Pleosporomycetidae</taxon>
        <taxon>Pleosporales</taxon>
        <taxon>Massarineae</taxon>
        <taxon>Didymosphaeriaceae</taxon>
        <taxon>Pseudopithomyces</taxon>
    </lineage>
</organism>
<feature type="compositionally biased region" description="Polar residues" evidence="1">
    <location>
        <begin position="267"/>
        <end position="276"/>
    </location>
</feature>
<proteinExistence type="predicted"/>
<evidence type="ECO:0000256" key="1">
    <source>
        <dbReference type="SAM" id="MobiDB-lite"/>
    </source>
</evidence>
<comment type="caution">
    <text evidence="2">The sequence shown here is derived from an EMBL/GenBank/DDBJ whole genome shotgun (WGS) entry which is preliminary data.</text>
</comment>
<dbReference type="EMBL" id="WVTA01000003">
    <property type="protein sequence ID" value="KAK3214405.1"/>
    <property type="molecule type" value="Genomic_DNA"/>
</dbReference>
<reference evidence="2 3" key="1">
    <citation type="submission" date="2021-02" db="EMBL/GenBank/DDBJ databases">
        <title>Genome assembly of Pseudopithomyces chartarum.</title>
        <authorList>
            <person name="Jauregui R."/>
            <person name="Singh J."/>
            <person name="Voisey C."/>
        </authorList>
    </citation>
    <scope>NUCLEOTIDE SEQUENCE [LARGE SCALE GENOMIC DNA]</scope>
    <source>
        <strain evidence="2 3">AGR01</strain>
    </source>
</reference>
<sequence length="818" mass="90782">MGVNIDLNFAKDYQGQWTRMFRDWVLQNKSNESIGKHLGGLEGKLGKEDSVAAHEGPWQEGKPSILNPRNQPQHFRSVVLKADEINRTFTDLSVRNPELLKIGPADYEAGKSEGVALVGSLKPWQIRLPVMKFSGRALYEQKFYLQMSGKQINVDKWELCFPVCGKNITGLLGDYSAGSLLRELQTHCEPRPDAKQSKVFAQWDNGKEMTLENWYNAGNRVKDQDVYAANLDAFWETWMKGNKSKGYNSFGYVFSRKRPTSGVPTALSPTQPSVSLVPNHRKEDPRLWTTSRLQVNRMDESKAKVNGSTVPLLEYLESTVADSSIMNPQLSASYSLQRKVDLAQNKGIYAQCDSPSAAVPRAIEILGRELAAKLHIRFGHVDKDGYHNPKSELTLGGTLGCPDENIEDRHLFIRNRCTVTTILQMGVEYDPHDIDKYVVIASYQSTIAYTQIYYLQQDGANTTQYYEDVPVHGRLNIDWSIKGEFNLIADSEGCHDRNSPHLEAEPLSALVKTPFMVDFRGTLIAPFMQPWMLQPMKRSPQVIQELVAELDDVWNNNVSDACFKLINSVEVDPLETLPPLGDFTKSTLVTDPNIQIASDTRNGLLGWFGGISAMKDDTQTLVSNGARHPTVVDIDPKPAPKPTTAPASTTVSGGNKPAIPMTSTINRPLGEHLEDTQQLHWKVLSEPPLIKTGQKASITIQADNPTKSIQSVDYLMVGLSATSGIFTDNKLGFSLKIWTAGASSKPRTEIVTRELKGIKWQFLKVCSFKLGPSEVVKLSIEGIAGAKGVYDLQVVEVTLNATGQSVNKSFQLKIGIVS</sequence>
<evidence type="ECO:0000313" key="3">
    <source>
        <dbReference type="Proteomes" id="UP001280581"/>
    </source>
</evidence>
<feature type="region of interest" description="Disordered" evidence="1">
    <location>
        <begin position="261"/>
        <end position="282"/>
    </location>
</feature>
<name>A0AAN6M113_9PLEO</name>
<protein>
    <submittedName>
        <fullName evidence="2">Uncharacterized protein</fullName>
    </submittedName>
</protein>
<keyword evidence="3" id="KW-1185">Reference proteome</keyword>
<dbReference type="AlphaFoldDB" id="A0AAN6M113"/>
<gene>
    <name evidence="2" type="ORF">GRF29_19g81734</name>
</gene>
<feature type="region of interest" description="Disordered" evidence="1">
    <location>
        <begin position="628"/>
        <end position="659"/>
    </location>
</feature>
<accession>A0AAN6M113</accession>
<dbReference type="Proteomes" id="UP001280581">
    <property type="component" value="Unassembled WGS sequence"/>
</dbReference>
<evidence type="ECO:0000313" key="2">
    <source>
        <dbReference type="EMBL" id="KAK3214405.1"/>
    </source>
</evidence>